<dbReference type="RefSeq" id="WP_280735900.1">
    <property type="nucleotide sequence ID" value="NZ_CP120368.1"/>
</dbReference>
<accession>A0ABY8D275</accession>
<proteinExistence type="predicted"/>
<dbReference type="Pfam" id="PF13376">
    <property type="entry name" value="OmdA"/>
    <property type="match status" value="1"/>
</dbReference>
<name>A0ABY8D275_9HYPH</name>
<reference evidence="1 2" key="1">
    <citation type="submission" date="2023-03" db="EMBL/GenBank/DDBJ databases">
        <authorList>
            <person name="Kaur S."/>
            <person name="Espinosa-Saiz D."/>
            <person name="Velazquez E."/>
            <person name="Menendez E."/>
            <person name="diCenzo G.C."/>
        </authorList>
    </citation>
    <scope>NUCLEOTIDE SEQUENCE [LARGE SCALE GENOMIC DNA]</scope>
    <source>
        <strain evidence="1 2">LMG 27395</strain>
    </source>
</reference>
<keyword evidence="2" id="KW-1185">Reference proteome</keyword>
<evidence type="ECO:0000313" key="1">
    <source>
        <dbReference type="EMBL" id="WEX84984.1"/>
    </source>
</evidence>
<evidence type="ECO:0000313" key="2">
    <source>
        <dbReference type="Proteomes" id="UP001235547"/>
    </source>
</evidence>
<dbReference type="Proteomes" id="UP001235547">
    <property type="component" value="Chromosome 1"/>
</dbReference>
<sequence length="85" mass="9673">MTGGTSNLKRAIHPMPDDIASRLRDSGLEAAYAARPAYQRNDYLGWISRAKHEETRERRMAQMLAELKAGDTYMRMPYRGRSGAK</sequence>
<gene>
    <name evidence="1" type="ORF">PYH38_003914</name>
</gene>
<dbReference type="EMBL" id="CP120371">
    <property type="protein sequence ID" value="WEX84984.1"/>
    <property type="molecule type" value="Genomic_DNA"/>
</dbReference>
<protein>
    <submittedName>
        <fullName evidence="1">YdeI/OmpD-associated family protein</fullName>
    </submittedName>
</protein>
<organism evidence="1 2">
    <name type="scientific">Sinorhizobium numidicum</name>
    <dbReference type="NCBI Taxonomy" id="680248"/>
    <lineage>
        <taxon>Bacteria</taxon>
        <taxon>Pseudomonadati</taxon>
        <taxon>Pseudomonadota</taxon>
        <taxon>Alphaproteobacteria</taxon>
        <taxon>Hyphomicrobiales</taxon>
        <taxon>Rhizobiaceae</taxon>
        <taxon>Sinorhizobium/Ensifer group</taxon>
        <taxon>Sinorhizobium</taxon>
    </lineage>
</organism>